<sequence length="104" mass="12246">MKRKVIIVLVLISLLIIDRFLWMPERVETSWLNERGRNLGDPISCNQDFKLNGSEIIFLNNKDSVDYPTVYKNRKGDFYLAGCYFGYLFIYDKSKDDMIIYCDG</sequence>
<accession>A0A0A2M5N3</accession>
<dbReference type="RefSeq" id="WP_020212381.1">
    <property type="nucleotide sequence ID" value="NZ_JRLX01000002.1"/>
</dbReference>
<proteinExistence type="predicted"/>
<name>A0A0A2M5N3_9FLAO</name>
<comment type="caution">
    <text evidence="1">The sequence shown here is derived from an EMBL/GenBank/DDBJ whole genome shotgun (WGS) entry which is preliminary data.</text>
</comment>
<evidence type="ECO:0000313" key="2">
    <source>
        <dbReference type="Proteomes" id="UP000030152"/>
    </source>
</evidence>
<dbReference type="eggNOG" id="ENOG5030YUG">
    <property type="taxonomic scope" value="Bacteria"/>
</dbReference>
<dbReference type="EMBL" id="JRLX01000002">
    <property type="protein sequence ID" value="KGO87977.1"/>
    <property type="molecule type" value="Genomic_DNA"/>
</dbReference>
<reference evidence="1 2" key="1">
    <citation type="submission" date="2013-09" db="EMBL/GenBank/DDBJ databases">
        <authorList>
            <person name="Zeng Z."/>
            <person name="Chen C."/>
        </authorList>
    </citation>
    <scope>NUCLEOTIDE SEQUENCE [LARGE SCALE GENOMIC DNA]</scope>
    <source>
        <strain evidence="1 2">WB 3.3-2</strain>
    </source>
</reference>
<dbReference type="AlphaFoldDB" id="A0A0A2M5N3"/>
<keyword evidence="2" id="KW-1185">Reference proteome</keyword>
<protein>
    <submittedName>
        <fullName evidence="1">Uncharacterized protein</fullName>
    </submittedName>
</protein>
<evidence type="ECO:0000313" key="1">
    <source>
        <dbReference type="EMBL" id="KGO87977.1"/>
    </source>
</evidence>
<dbReference type="Proteomes" id="UP000030152">
    <property type="component" value="Unassembled WGS sequence"/>
</dbReference>
<gene>
    <name evidence="1" type="ORF">Q765_02600</name>
</gene>
<dbReference type="OrthoDB" id="1357847at2"/>
<organism evidence="1 2">
    <name type="scientific">Flavobacterium rivuli WB 3.3-2 = DSM 21788</name>
    <dbReference type="NCBI Taxonomy" id="1121895"/>
    <lineage>
        <taxon>Bacteria</taxon>
        <taxon>Pseudomonadati</taxon>
        <taxon>Bacteroidota</taxon>
        <taxon>Flavobacteriia</taxon>
        <taxon>Flavobacteriales</taxon>
        <taxon>Flavobacteriaceae</taxon>
        <taxon>Flavobacterium</taxon>
    </lineage>
</organism>